<proteinExistence type="predicted"/>
<evidence type="ECO:0000313" key="2">
    <source>
        <dbReference type="Proteomes" id="UP000230405"/>
    </source>
</evidence>
<dbReference type="AlphaFoldDB" id="A0A2M7VEU4"/>
<accession>A0A2M7VEU4</accession>
<evidence type="ECO:0000313" key="1">
    <source>
        <dbReference type="EMBL" id="PIZ99068.1"/>
    </source>
</evidence>
<sequence length="133" mass="15329">MEMEITMRAVLSTRYFEAKQEFNITRLIEGVFDQLAQNLVYRGQDLTSVTQLYYRIDSEPSDCYESGYNILAVFDYGLVINLHNNLFWLTICCADCNYVRCTTEEKISYGLSLVVLPLNIRASNINQKKSATN</sequence>
<protein>
    <submittedName>
        <fullName evidence="1">Uncharacterized protein</fullName>
    </submittedName>
</protein>
<gene>
    <name evidence="1" type="ORF">COX77_02635</name>
</gene>
<comment type="caution">
    <text evidence="1">The sequence shown here is derived from an EMBL/GenBank/DDBJ whole genome shotgun (WGS) entry which is preliminary data.</text>
</comment>
<reference evidence="2" key="1">
    <citation type="submission" date="2017-09" db="EMBL/GenBank/DDBJ databases">
        <title>Depth-based differentiation of microbial function through sediment-hosted aquifers and enrichment of novel symbionts in the deep terrestrial subsurface.</title>
        <authorList>
            <person name="Probst A.J."/>
            <person name="Ladd B."/>
            <person name="Jarett J.K."/>
            <person name="Geller-Mcgrath D.E."/>
            <person name="Sieber C.M.K."/>
            <person name="Emerson J.B."/>
            <person name="Anantharaman K."/>
            <person name="Thomas B.C."/>
            <person name="Malmstrom R."/>
            <person name="Stieglmeier M."/>
            <person name="Klingl A."/>
            <person name="Woyke T."/>
            <person name="Ryan C.M."/>
            <person name="Banfield J.F."/>
        </authorList>
    </citation>
    <scope>NUCLEOTIDE SEQUENCE [LARGE SCALE GENOMIC DNA]</scope>
</reference>
<dbReference type="EMBL" id="PFPO01000049">
    <property type="protein sequence ID" value="PIZ99068.1"/>
    <property type="molecule type" value="Genomic_DNA"/>
</dbReference>
<dbReference type="Proteomes" id="UP000230405">
    <property type="component" value="Unassembled WGS sequence"/>
</dbReference>
<organism evidence="1 2">
    <name type="scientific">Candidatus Komeilibacteria bacterium CG_4_10_14_0_2_um_filter_37_10</name>
    <dbReference type="NCBI Taxonomy" id="1974470"/>
    <lineage>
        <taxon>Bacteria</taxon>
        <taxon>Candidatus Komeiliibacteriota</taxon>
    </lineage>
</organism>
<name>A0A2M7VEU4_9BACT</name>